<feature type="region of interest" description="Disordered" evidence="1">
    <location>
        <begin position="221"/>
        <end position="280"/>
    </location>
</feature>
<dbReference type="GeneID" id="35414440"/>
<feature type="compositionally biased region" description="Low complexity" evidence="1">
    <location>
        <begin position="94"/>
        <end position="106"/>
    </location>
</feature>
<organism evidence="2">
    <name type="scientific">Hirsutella vermicola</name>
    <dbReference type="NCBI Taxonomy" id="369263"/>
    <lineage>
        <taxon>Eukaryota</taxon>
        <taxon>Fungi</taxon>
        <taxon>Dikarya</taxon>
        <taxon>Ascomycota</taxon>
        <taxon>Pezizomycotina</taxon>
        <taxon>Sordariomycetes</taxon>
        <taxon>Hypocreomycetidae</taxon>
        <taxon>Hypocreales</taxon>
        <taxon>Ophiocordycipitaceae</taxon>
        <taxon>Hirsutella</taxon>
    </lineage>
</organism>
<gene>
    <name evidence="2" type="primary">orf311</name>
</gene>
<reference evidence="2" key="2">
    <citation type="submission" date="2017-01" db="EMBL/GenBank/DDBJ databases">
        <authorList>
            <person name="Mah S.A."/>
            <person name="Swanson W.J."/>
            <person name="Moy G.W."/>
            <person name="Vacquier V.D."/>
        </authorList>
    </citation>
    <scope>NUCLEOTIDE SEQUENCE</scope>
    <source>
        <strain evidence="2">AS3.7877</strain>
    </source>
</reference>
<reference evidence="2" key="1">
    <citation type="journal article" date="2017" name="Appl. Microbiol. Biotechnol.">
        <title>Mitochondrial genome of the nematode endoparasitic fungus Hirsutella vermicola reveals a high level of synteny in the family Ophiocordycipitaceae.</title>
        <authorList>
            <person name="Zhang Y.J."/>
            <person name="Zhang H.Y."/>
            <person name="Liu X.Z."/>
            <person name="Zhang S."/>
        </authorList>
    </citation>
    <scope>NUCLEOTIDE SEQUENCE</scope>
    <source>
        <strain evidence="2">AS3.7877</strain>
    </source>
</reference>
<dbReference type="AlphaFoldDB" id="A0A1S6KM23"/>
<protein>
    <submittedName>
        <fullName evidence="2">Uncharacterized protein</fullName>
    </submittedName>
</protein>
<proteinExistence type="predicted"/>
<keyword evidence="2" id="KW-0496">Mitochondrion</keyword>
<geneLocation type="mitochondrion" evidence="2"/>
<feature type="compositionally biased region" description="Polar residues" evidence="1">
    <location>
        <begin position="271"/>
        <end position="280"/>
    </location>
</feature>
<sequence>MGVVLPSCIRTNNKNKLIVVARFIAYSVVSHKKYVKAFNLKFLNYILLSYNFKIDINNLQVIGSTGNNYLSEVLYCKNSTEQTQEEHSTVDTIAESQQTSKASSSESPDEKLTKKEILDLQDKITKCSEAKMRNEENQEILEKGFILESILPEQAWKSNSYLNALKKEYPLYNNEDPRKNLRDIRDHLFSEYSDLVSDSSTAREKLNEAILKEEELITKKREREITDSESESSPNKRARKDDDQDNGKSGPSAAVGGQGPSSCSSQGDGGNSSCSRNSDQANSFDHNQTYILDIIINLIKIFCGDDEDYMD</sequence>
<feature type="region of interest" description="Disordered" evidence="1">
    <location>
        <begin position="85"/>
        <end position="112"/>
    </location>
</feature>
<dbReference type="RefSeq" id="YP_009449468.1">
    <property type="nucleotide sequence ID" value="NC_036610.1"/>
</dbReference>
<evidence type="ECO:0000313" key="2">
    <source>
        <dbReference type="EMBL" id="AQT19617.1"/>
    </source>
</evidence>
<dbReference type="EMBL" id="KY465721">
    <property type="protein sequence ID" value="AQT19617.1"/>
    <property type="molecule type" value="Genomic_DNA"/>
</dbReference>
<evidence type="ECO:0000256" key="1">
    <source>
        <dbReference type="SAM" id="MobiDB-lite"/>
    </source>
</evidence>
<accession>A0A1S6KM23</accession>
<name>A0A1S6KM23_9HYPO</name>